<accession>A0A7W6G469</accession>
<dbReference type="SMART" id="SM00388">
    <property type="entry name" value="HisKA"/>
    <property type="match status" value="1"/>
</dbReference>
<feature type="transmembrane region" description="Helical" evidence="7">
    <location>
        <begin position="137"/>
        <end position="155"/>
    </location>
</feature>
<dbReference type="Gene3D" id="1.10.287.130">
    <property type="match status" value="1"/>
</dbReference>
<dbReference type="InterPro" id="IPR005467">
    <property type="entry name" value="His_kinase_dom"/>
</dbReference>
<keyword evidence="3 6" id="KW-0597">Phosphoprotein</keyword>
<dbReference type="SMART" id="SM00387">
    <property type="entry name" value="HATPase_c"/>
    <property type="match status" value="1"/>
</dbReference>
<dbReference type="EC" id="2.7.13.3" evidence="2"/>
<dbReference type="InterPro" id="IPR036097">
    <property type="entry name" value="HisK_dim/P_sf"/>
</dbReference>
<dbReference type="GO" id="GO:0000155">
    <property type="term" value="F:phosphorelay sensor kinase activity"/>
    <property type="evidence" value="ECO:0007669"/>
    <property type="project" value="InterPro"/>
</dbReference>
<keyword evidence="7" id="KW-1133">Transmembrane helix</keyword>
<dbReference type="PANTHER" id="PTHR43047:SF9">
    <property type="entry name" value="HISTIDINE KINASE"/>
    <property type="match status" value="1"/>
</dbReference>
<sequence>MARKAYFQHFVSGTGQAIGLLRTREDDSEEVKQAVVRVIISALAAFYIAPTTYSGLRIAPPTGITVLFLFYLPFSCLVLWWMKTRPSNRRWRRTIAIFCDMPALTYAMSIGGDTMLPIFALLLWVAVGNGLRFGPRYLVASTVVALLSITVATIFNDYMRQNPYIVVTLTATAVLVPAYIYVLLDRVHRAYQAAQEANISKSRFLAQASHDLRQPVHAISLFTACLRDANLQASELQMVDNIDRSLQSVSRLFKSLLDVSTLDSGKVVPRYEAIAIAEILDDVLQQNNEAAHVNDCKLGVISCNTVVITDRALLTTMLQNIVNNAIKYAPGRSITIGCRRENGALAVQVYDQGPGILEEHQQRVFEEFYQVRARGDRDVDGVGLGLPIVRRLAHLMNMQVRLRSVPERGTCVTLAGLKVSSTQLSAQAPFTRPPRNIGIVTGLHVLLVEDDEAVLRATASLLRKWGCEVQEEINIPVQPGSWHLVMTDFDLGEGRTGSDCIVAVRTLVGWSLPAVVMSGHDATRVREELSDDSIPILSKPVRPAELRSIIMAAFLEFRGRSQVCKPRLGV</sequence>
<dbReference type="InterPro" id="IPR004358">
    <property type="entry name" value="Sig_transdc_His_kin-like_C"/>
</dbReference>
<dbReference type="PROSITE" id="PS50110">
    <property type="entry name" value="RESPONSE_REGULATORY"/>
    <property type="match status" value="1"/>
</dbReference>
<evidence type="ECO:0000313" key="11">
    <source>
        <dbReference type="Proteomes" id="UP000565286"/>
    </source>
</evidence>
<evidence type="ECO:0000256" key="2">
    <source>
        <dbReference type="ARBA" id="ARBA00012438"/>
    </source>
</evidence>
<feature type="modified residue" description="4-aspartylphosphate" evidence="6">
    <location>
        <position position="488"/>
    </location>
</feature>
<evidence type="ECO:0000259" key="9">
    <source>
        <dbReference type="PROSITE" id="PS50110"/>
    </source>
</evidence>
<keyword evidence="5 10" id="KW-0418">Kinase</keyword>
<proteinExistence type="predicted"/>
<dbReference type="AlphaFoldDB" id="A0A7W6G469"/>
<feature type="domain" description="Histidine kinase" evidence="8">
    <location>
        <begin position="207"/>
        <end position="414"/>
    </location>
</feature>
<dbReference type="GO" id="GO:0009927">
    <property type="term" value="F:histidine phosphotransfer kinase activity"/>
    <property type="evidence" value="ECO:0007669"/>
    <property type="project" value="TreeGrafter"/>
</dbReference>
<dbReference type="EMBL" id="JACIDV010000022">
    <property type="protein sequence ID" value="MBB3948590.1"/>
    <property type="molecule type" value="Genomic_DNA"/>
</dbReference>
<keyword evidence="7" id="KW-0472">Membrane</keyword>
<evidence type="ECO:0000256" key="5">
    <source>
        <dbReference type="ARBA" id="ARBA00022777"/>
    </source>
</evidence>
<feature type="transmembrane region" description="Helical" evidence="7">
    <location>
        <begin position="164"/>
        <end position="184"/>
    </location>
</feature>
<protein>
    <recommendedName>
        <fullName evidence="2">histidine kinase</fullName>
        <ecNumber evidence="2">2.7.13.3</ecNumber>
    </recommendedName>
</protein>
<evidence type="ECO:0000256" key="4">
    <source>
        <dbReference type="ARBA" id="ARBA00022679"/>
    </source>
</evidence>
<dbReference type="InterPro" id="IPR003661">
    <property type="entry name" value="HisK_dim/P_dom"/>
</dbReference>
<dbReference type="Pfam" id="PF02518">
    <property type="entry name" value="HATPase_c"/>
    <property type="match status" value="1"/>
</dbReference>
<dbReference type="PROSITE" id="PS50109">
    <property type="entry name" value="HIS_KIN"/>
    <property type="match status" value="1"/>
</dbReference>
<evidence type="ECO:0000313" key="10">
    <source>
        <dbReference type="EMBL" id="MBB3948590.1"/>
    </source>
</evidence>
<feature type="transmembrane region" description="Helical" evidence="7">
    <location>
        <begin position="34"/>
        <end position="56"/>
    </location>
</feature>
<feature type="domain" description="Response regulatory" evidence="9">
    <location>
        <begin position="444"/>
        <end position="554"/>
    </location>
</feature>
<comment type="catalytic activity">
    <reaction evidence="1">
        <text>ATP + protein L-histidine = ADP + protein N-phospho-L-histidine.</text>
        <dbReference type="EC" id="2.7.13.3"/>
    </reaction>
</comment>
<dbReference type="Pfam" id="PF00512">
    <property type="entry name" value="HisKA"/>
    <property type="match status" value="1"/>
</dbReference>
<feature type="transmembrane region" description="Helical" evidence="7">
    <location>
        <begin position="103"/>
        <end position="125"/>
    </location>
</feature>
<dbReference type="SUPFAM" id="SSF47384">
    <property type="entry name" value="Homodimeric domain of signal transducing histidine kinase"/>
    <property type="match status" value="1"/>
</dbReference>
<evidence type="ECO:0000256" key="6">
    <source>
        <dbReference type="PROSITE-ProRule" id="PRU00169"/>
    </source>
</evidence>
<evidence type="ECO:0000256" key="7">
    <source>
        <dbReference type="SAM" id="Phobius"/>
    </source>
</evidence>
<organism evidence="10 11">
    <name type="scientific">Rhizobium skierniewicense</name>
    <dbReference type="NCBI Taxonomy" id="984260"/>
    <lineage>
        <taxon>Bacteria</taxon>
        <taxon>Pseudomonadati</taxon>
        <taxon>Pseudomonadota</taxon>
        <taxon>Alphaproteobacteria</taxon>
        <taxon>Hyphomicrobiales</taxon>
        <taxon>Rhizobiaceae</taxon>
        <taxon>Rhizobium/Agrobacterium group</taxon>
        <taxon>Rhizobium</taxon>
    </lineage>
</organism>
<comment type="caution">
    <text evidence="10">The sequence shown here is derived from an EMBL/GenBank/DDBJ whole genome shotgun (WGS) entry which is preliminary data.</text>
</comment>
<keyword evidence="7" id="KW-0812">Transmembrane</keyword>
<evidence type="ECO:0000259" key="8">
    <source>
        <dbReference type="PROSITE" id="PS50109"/>
    </source>
</evidence>
<dbReference type="SUPFAM" id="SSF55874">
    <property type="entry name" value="ATPase domain of HSP90 chaperone/DNA topoisomerase II/histidine kinase"/>
    <property type="match status" value="1"/>
</dbReference>
<dbReference type="InterPro" id="IPR011006">
    <property type="entry name" value="CheY-like_superfamily"/>
</dbReference>
<dbReference type="InterPro" id="IPR003594">
    <property type="entry name" value="HATPase_dom"/>
</dbReference>
<reference evidence="10 11" key="1">
    <citation type="submission" date="2020-08" db="EMBL/GenBank/DDBJ databases">
        <title>Genomic Encyclopedia of Type Strains, Phase IV (KMG-IV): sequencing the most valuable type-strain genomes for metagenomic binning, comparative biology and taxonomic classification.</title>
        <authorList>
            <person name="Goeker M."/>
        </authorList>
    </citation>
    <scope>NUCLEOTIDE SEQUENCE [LARGE SCALE GENOMIC DNA]</scope>
    <source>
        <strain evidence="10 11">DSM 26438</strain>
    </source>
</reference>
<dbReference type="SUPFAM" id="SSF52172">
    <property type="entry name" value="CheY-like"/>
    <property type="match status" value="1"/>
</dbReference>
<name>A0A7W6G469_9HYPH</name>
<dbReference type="Proteomes" id="UP000565286">
    <property type="component" value="Unassembled WGS sequence"/>
</dbReference>
<feature type="transmembrane region" description="Helical" evidence="7">
    <location>
        <begin position="62"/>
        <end position="82"/>
    </location>
</feature>
<keyword evidence="4" id="KW-0808">Transferase</keyword>
<evidence type="ECO:0000256" key="3">
    <source>
        <dbReference type="ARBA" id="ARBA00022553"/>
    </source>
</evidence>
<dbReference type="GO" id="GO:0005886">
    <property type="term" value="C:plasma membrane"/>
    <property type="evidence" value="ECO:0007669"/>
    <property type="project" value="TreeGrafter"/>
</dbReference>
<dbReference type="SMART" id="SM00448">
    <property type="entry name" value="REC"/>
    <property type="match status" value="1"/>
</dbReference>
<dbReference type="InterPro" id="IPR036890">
    <property type="entry name" value="HATPase_C_sf"/>
</dbReference>
<dbReference type="PANTHER" id="PTHR43047">
    <property type="entry name" value="TWO-COMPONENT HISTIDINE PROTEIN KINASE"/>
    <property type="match status" value="1"/>
</dbReference>
<dbReference type="Gene3D" id="3.30.565.10">
    <property type="entry name" value="Histidine kinase-like ATPase, C-terminal domain"/>
    <property type="match status" value="1"/>
</dbReference>
<dbReference type="PRINTS" id="PR00344">
    <property type="entry name" value="BCTRLSENSOR"/>
</dbReference>
<evidence type="ECO:0000256" key="1">
    <source>
        <dbReference type="ARBA" id="ARBA00000085"/>
    </source>
</evidence>
<keyword evidence="11" id="KW-1185">Reference proteome</keyword>
<dbReference type="RefSeq" id="WP_183897887.1">
    <property type="nucleotide sequence ID" value="NZ_JACIDV010000022.1"/>
</dbReference>
<dbReference type="Gene3D" id="3.40.50.2300">
    <property type="match status" value="1"/>
</dbReference>
<dbReference type="CDD" id="cd00082">
    <property type="entry name" value="HisKA"/>
    <property type="match status" value="1"/>
</dbReference>
<gene>
    <name evidence="10" type="ORF">GGQ73_004580</name>
</gene>
<dbReference type="InterPro" id="IPR001789">
    <property type="entry name" value="Sig_transdc_resp-reg_receiver"/>
</dbReference>